<dbReference type="AlphaFoldDB" id="A0A9Q0D9J0"/>
<dbReference type="OrthoDB" id="10057688at2759"/>
<organism evidence="2 3">
    <name type="scientific">Muraenolepis orangiensis</name>
    <name type="common">Patagonian moray cod</name>
    <dbReference type="NCBI Taxonomy" id="630683"/>
    <lineage>
        <taxon>Eukaryota</taxon>
        <taxon>Metazoa</taxon>
        <taxon>Chordata</taxon>
        <taxon>Craniata</taxon>
        <taxon>Vertebrata</taxon>
        <taxon>Euteleostomi</taxon>
        <taxon>Actinopterygii</taxon>
        <taxon>Neopterygii</taxon>
        <taxon>Teleostei</taxon>
        <taxon>Neoteleostei</taxon>
        <taxon>Acanthomorphata</taxon>
        <taxon>Zeiogadaria</taxon>
        <taxon>Gadariae</taxon>
        <taxon>Gadiformes</taxon>
        <taxon>Muraenolepidoidei</taxon>
        <taxon>Muraenolepididae</taxon>
        <taxon>Muraenolepis</taxon>
    </lineage>
</organism>
<evidence type="ECO:0000256" key="1">
    <source>
        <dbReference type="SAM" id="MobiDB-lite"/>
    </source>
</evidence>
<reference evidence="2" key="1">
    <citation type="submission" date="2022-07" db="EMBL/GenBank/DDBJ databases">
        <title>Chromosome-level genome of Muraenolepis orangiensis.</title>
        <authorList>
            <person name="Kim J."/>
        </authorList>
    </citation>
    <scope>NUCLEOTIDE SEQUENCE</scope>
    <source>
        <strain evidence="2">KU_S4_2022</strain>
        <tissue evidence="2">Muscle</tissue>
    </source>
</reference>
<proteinExistence type="predicted"/>
<gene>
    <name evidence="2" type="ORF">NHX12_000548</name>
</gene>
<feature type="region of interest" description="Disordered" evidence="1">
    <location>
        <begin position="198"/>
        <end position="244"/>
    </location>
</feature>
<sequence length="244" mass="26990">MTALSTAEIAEIVRLYSTLNDVDKARSKYLKCKKSTLLGPWRASRKRSGSAPGQQAAERLFMTHGQAAQSPDSNRIAECVCLRLLKEYSQSRNRPKDCKGKTLPIPQAVVHTYNHIKQLLEDSRAIQDQTNLVLVTINNTTVACWWHGRQKRTNRDSLLQGVELPQKLSVATESLLEARELPSAPVEHGHDVMEFQEPENREGEAVIRSHGPEAPPAYVSSGLRLSDVAPGGSGRRSSDTLGRT</sequence>
<comment type="caution">
    <text evidence="2">The sequence shown here is derived from an EMBL/GenBank/DDBJ whole genome shotgun (WGS) entry which is preliminary data.</text>
</comment>
<accession>A0A9Q0D9J0</accession>
<protein>
    <submittedName>
        <fullName evidence="2">Uncharacterized protein</fullName>
    </submittedName>
</protein>
<name>A0A9Q0D9J0_9TELE</name>
<dbReference type="Proteomes" id="UP001148018">
    <property type="component" value="Unassembled WGS sequence"/>
</dbReference>
<keyword evidence="3" id="KW-1185">Reference proteome</keyword>
<evidence type="ECO:0000313" key="3">
    <source>
        <dbReference type="Proteomes" id="UP001148018"/>
    </source>
</evidence>
<dbReference type="EMBL" id="JANIIK010001002">
    <property type="protein sequence ID" value="KAJ3582497.1"/>
    <property type="molecule type" value="Genomic_DNA"/>
</dbReference>
<feature type="compositionally biased region" description="Basic and acidic residues" evidence="1">
    <location>
        <begin position="198"/>
        <end position="211"/>
    </location>
</feature>
<evidence type="ECO:0000313" key="2">
    <source>
        <dbReference type="EMBL" id="KAJ3582497.1"/>
    </source>
</evidence>